<dbReference type="Pfam" id="PF22780">
    <property type="entry name" value="HI0933_like_1st"/>
    <property type="match status" value="1"/>
</dbReference>
<evidence type="ECO:0000259" key="4">
    <source>
        <dbReference type="Pfam" id="PF03486"/>
    </source>
</evidence>
<dbReference type="PRINTS" id="PR00411">
    <property type="entry name" value="PNDRDTASEI"/>
</dbReference>
<dbReference type="Pfam" id="PF03486">
    <property type="entry name" value="HI0933_like"/>
    <property type="match status" value="1"/>
</dbReference>
<name>A0A4R3HRX4_9GAMM</name>
<protein>
    <recommendedName>
        <fullName evidence="8">Flavoprotein</fullName>
    </recommendedName>
</protein>
<keyword evidence="2" id="KW-0285">Flavoprotein</keyword>
<dbReference type="EMBL" id="SLZR01000029">
    <property type="protein sequence ID" value="TCS35886.1"/>
    <property type="molecule type" value="Genomic_DNA"/>
</dbReference>
<reference evidence="6 7" key="1">
    <citation type="submission" date="2019-03" db="EMBL/GenBank/DDBJ databases">
        <title>Genomic Encyclopedia of Archaeal and Bacterial Type Strains, Phase II (KMG-II): from individual species to whole genera.</title>
        <authorList>
            <person name="Goeker M."/>
        </authorList>
    </citation>
    <scope>NUCLEOTIDE SEQUENCE [LARGE SCALE GENOMIC DNA]</scope>
    <source>
        <strain evidence="6 7">DSM 15388</strain>
    </source>
</reference>
<dbReference type="InterPro" id="IPR057661">
    <property type="entry name" value="RsdA/BaiN/AoA(So)_Rossmann"/>
</dbReference>
<evidence type="ECO:0000256" key="3">
    <source>
        <dbReference type="ARBA" id="ARBA00022827"/>
    </source>
</evidence>
<comment type="caution">
    <text evidence="6">The sequence shown here is derived from an EMBL/GenBank/DDBJ whole genome shotgun (WGS) entry which is preliminary data.</text>
</comment>
<dbReference type="Gene3D" id="2.40.30.10">
    <property type="entry name" value="Translation factors"/>
    <property type="match status" value="1"/>
</dbReference>
<dbReference type="InterPro" id="IPR036188">
    <property type="entry name" value="FAD/NAD-bd_sf"/>
</dbReference>
<accession>A0A4R3HRX4</accession>
<dbReference type="OrthoDB" id="9773233at2"/>
<dbReference type="NCBIfam" id="TIGR00275">
    <property type="entry name" value="aminoacetone oxidase family FAD-binding enzyme"/>
    <property type="match status" value="1"/>
</dbReference>
<sequence length="394" mass="43036">MSNKVDVLIIGAGASGLFCAIEAAKRGRSTLVLDHANKAGKKILMSGGGRCNFTNMDVTPQNYLSANPHFVRSALSRYTQWDFIGLVCQHGIAYHERDHGQLFCDDSAKDILNMLLAEVEQAGASIQLKTEITAIEKQEDQFLVRTTQGDYLVQSLVVATGGLSIPTMGATDFGFKIAQQFGHTLVPYRAALVPFTWNTKDKPQWSELSGLSLPITATANNGHSFTLDALITHRGLSGPAMLQISNYWQPGETLTIDWLPAIDINGEIQQARHAQGKKQFKTFLSALMPARLAEHFCAQLNLQKTLAELSKKDVELIQQTLHSWVFVPGGTEGYRTAEVTIGGVDTSKVSSKTLESQLCNGLYFIGEVLDVTGHLGGYNFQWSWSSGWAAGQVV</sequence>
<dbReference type="SUPFAM" id="SSF51905">
    <property type="entry name" value="FAD/NAD(P)-binding domain"/>
    <property type="match status" value="1"/>
</dbReference>
<dbReference type="Proteomes" id="UP000295793">
    <property type="component" value="Unassembled WGS sequence"/>
</dbReference>
<gene>
    <name evidence="6" type="ORF">BCF53_1292</name>
</gene>
<organism evidence="6 7">
    <name type="scientific">Reinekea marinisedimentorum</name>
    <dbReference type="NCBI Taxonomy" id="230495"/>
    <lineage>
        <taxon>Bacteria</taxon>
        <taxon>Pseudomonadati</taxon>
        <taxon>Pseudomonadota</taxon>
        <taxon>Gammaproteobacteria</taxon>
        <taxon>Oceanospirillales</taxon>
        <taxon>Saccharospirillaceae</taxon>
        <taxon>Reinekea</taxon>
    </lineage>
</organism>
<proteinExistence type="predicted"/>
<comment type="cofactor">
    <cofactor evidence="1">
        <name>FAD</name>
        <dbReference type="ChEBI" id="CHEBI:57692"/>
    </cofactor>
</comment>
<keyword evidence="7" id="KW-1185">Reference proteome</keyword>
<feature type="domain" description="RsdA/BaiN/AoA(So)-like insert" evidence="5">
    <location>
        <begin position="189"/>
        <end position="339"/>
    </location>
</feature>
<dbReference type="PANTHER" id="PTHR42887:SF2">
    <property type="entry name" value="OS12G0638800 PROTEIN"/>
    <property type="match status" value="1"/>
</dbReference>
<dbReference type="Gene3D" id="3.50.50.60">
    <property type="entry name" value="FAD/NAD(P)-binding domain"/>
    <property type="match status" value="1"/>
</dbReference>
<evidence type="ECO:0000259" key="5">
    <source>
        <dbReference type="Pfam" id="PF22780"/>
    </source>
</evidence>
<dbReference type="InterPro" id="IPR023166">
    <property type="entry name" value="BaiN-like_dom_sf"/>
</dbReference>
<evidence type="ECO:0000256" key="1">
    <source>
        <dbReference type="ARBA" id="ARBA00001974"/>
    </source>
</evidence>
<dbReference type="PANTHER" id="PTHR42887">
    <property type="entry name" value="OS12G0638800 PROTEIN"/>
    <property type="match status" value="1"/>
</dbReference>
<feature type="domain" description="RsdA/BaiN/AoA(So)-like Rossmann fold-like" evidence="4">
    <location>
        <begin position="6"/>
        <end position="392"/>
    </location>
</feature>
<evidence type="ECO:0000256" key="2">
    <source>
        <dbReference type="ARBA" id="ARBA00022630"/>
    </source>
</evidence>
<dbReference type="InterPro" id="IPR055178">
    <property type="entry name" value="RsdA/BaiN/AoA(So)-like_dom"/>
</dbReference>
<evidence type="ECO:0000313" key="6">
    <source>
        <dbReference type="EMBL" id="TCS35886.1"/>
    </source>
</evidence>
<keyword evidence="3" id="KW-0274">FAD</keyword>
<evidence type="ECO:0000313" key="7">
    <source>
        <dbReference type="Proteomes" id="UP000295793"/>
    </source>
</evidence>
<dbReference type="RefSeq" id="WP_132704089.1">
    <property type="nucleotide sequence ID" value="NZ_SLZR01000029.1"/>
</dbReference>
<dbReference type="AlphaFoldDB" id="A0A4R3HRX4"/>
<dbReference type="InterPro" id="IPR004792">
    <property type="entry name" value="BaiN-like"/>
</dbReference>
<dbReference type="SUPFAM" id="SSF160996">
    <property type="entry name" value="HI0933 insert domain-like"/>
    <property type="match status" value="1"/>
</dbReference>
<dbReference type="Gene3D" id="1.10.8.260">
    <property type="entry name" value="HI0933 insert domain-like"/>
    <property type="match status" value="1"/>
</dbReference>
<evidence type="ECO:0008006" key="8">
    <source>
        <dbReference type="Google" id="ProtNLM"/>
    </source>
</evidence>